<reference evidence="1" key="1">
    <citation type="submission" date="2019-05" db="EMBL/GenBank/DDBJ databases">
        <title>Annotation for the trematode Fasciolopsis buski.</title>
        <authorList>
            <person name="Choi Y.-J."/>
        </authorList>
    </citation>
    <scope>NUCLEOTIDE SEQUENCE</scope>
    <source>
        <strain evidence="1">HT</strain>
        <tissue evidence="1">Whole worm</tissue>
    </source>
</reference>
<protein>
    <submittedName>
        <fullName evidence="1">Uncharacterized protein</fullName>
    </submittedName>
</protein>
<organism evidence="1 2">
    <name type="scientific">Fasciolopsis buskii</name>
    <dbReference type="NCBI Taxonomy" id="27845"/>
    <lineage>
        <taxon>Eukaryota</taxon>
        <taxon>Metazoa</taxon>
        <taxon>Spiralia</taxon>
        <taxon>Lophotrochozoa</taxon>
        <taxon>Platyhelminthes</taxon>
        <taxon>Trematoda</taxon>
        <taxon>Digenea</taxon>
        <taxon>Plagiorchiida</taxon>
        <taxon>Echinostomata</taxon>
        <taxon>Echinostomatoidea</taxon>
        <taxon>Fasciolidae</taxon>
        <taxon>Fasciolopsis</taxon>
    </lineage>
</organism>
<gene>
    <name evidence="1" type="ORF">FBUS_09683</name>
</gene>
<dbReference type="EMBL" id="LUCM01005529">
    <property type="protein sequence ID" value="KAA0192670.1"/>
    <property type="molecule type" value="Genomic_DNA"/>
</dbReference>
<evidence type="ECO:0000313" key="1">
    <source>
        <dbReference type="EMBL" id="KAA0192670.1"/>
    </source>
</evidence>
<name>A0A8E0VGN3_9TREM</name>
<comment type="caution">
    <text evidence="1">The sequence shown here is derived from an EMBL/GenBank/DDBJ whole genome shotgun (WGS) entry which is preliminary data.</text>
</comment>
<sequence length="130" mass="13779">MHALNRTNCLGPSGFLKNSSLRILFSSASTELEHISAVAEEETAAAKTFGSNTLSSQAAHDPINLRASNLSSGIICLDTVDNEVDDDDLASAFRYLTSWGPSDVVQIVSHANSFTPLSGRGILMTSSFST</sequence>
<dbReference type="AlphaFoldDB" id="A0A8E0VGN3"/>
<evidence type="ECO:0000313" key="2">
    <source>
        <dbReference type="Proteomes" id="UP000728185"/>
    </source>
</evidence>
<dbReference type="Proteomes" id="UP000728185">
    <property type="component" value="Unassembled WGS sequence"/>
</dbReference>
<keyword evidence="2" id="KW-1185">Reference proteome</keyword>
<proteinExistence type="predicted"/>
<accession>A0A8E0VGN3</accession>